<evidence type="ECO:0000256" key="5">
    <source>
        <dbReference type="ARBA" id="ARBA00023274"/>
    </source>
</evidence>
<evidence type="ECO:0000256" key="4">
    <source>
        <dbReference type="ARBA" id="ARBA00023135"/>
    </source>
</evidence>
<evidence type="ECO:0000256" key="1">
    <source>
        <dbReference type="ARBA" id="ARBA00004496"/>
    </source>
</evidence>
<protein>
    <recommendedName>
        <fullName evidence="6">Signal recognition particle 19 kDa protein</fullName>
        <shortName evidence="6">SRP19</shortName>
    </recommendedName>
</protein>
<dbReference type="GO" id="GO:0008312">
    <property type="term" value="F:7S RNA binding"/>
    <property type="evidence" value="ECO:0007669"/>
    <property type="project" value="UniProtKB-UniRule"/>
</dbReference>
<dbReference type="NCBIfam" id="NF041311">
    <property type="entry name" value="Sig_rec_Srp19_Halo"/>
    <property type="match status" value="1"/>
</dbReference>
<keyword evidence="8" id="KW-1185">Reference proteome</keyword>
<dbReference type="InterPro" id="IPR036521">
    <property type="entry name" value="SRP19-like_sf"/>
</dbReference>
<sequence length="93" mass="10531">MVENVIWPAYLDAERTRREGRRVPHELAVSEPTVDEIAKAVQQVGYDATVERDKTYSREPWRTRGRVVVRGAEDSTKNDLVQAVAAYVGAMRS</sequence>
<dbReference type="PANTHER" id="PTHR17453">
    <property type="entry name" value="SIGNAL RECOGNITION PARTICLE 19 KD PROTEIN"/>
    <property type="match status" value="1"/>
</dbReference>
<evidence type="ECO:0000256" key="6">
    <source>
        <dbReference type="HAMAP-Rule" id="MF_00305"/>
    </source>
</evidence>
<gene>
    <name evidence="6" type="primary">srp19</name>
    <name evidence="7" type="ORF">C479_01801</name>
</gene>
<dbReference type="PANTHER" id="PTHR17453:SF0">
    <property type="entry name" value="SIGNAL RECOGNITION PARTICLE 19 KDA PROTEIN"/>
    <property type="match status" value="1"/>
</dbReference>
<organism evidence="7 8">
    <name type="scientific">Halovivax asiaticus JCM 14624</name>
    <dbReference type="NCBI Taxonomy" id="1227490"/>
    <lineage>
        <taxon>Archaea</taxon>
        <taxon>Methanobacteriati</taxon>
        <taxon>Methanobacteriota</taxon>
        <taxon>Stenosarchaea group</taxon>
        <taxon>Halobacteria</taxon>
        <taxon>Halobacteriales</taxon>
        <taxon>Natrialbaceae</taxon>
        <taxon>Halovivax</taxon>
    </lineage>
</organism>
<dbReference type="HAMAP" id="MF_00305">
    <property type="entry name" value="SRP19"/>
    <property type="match status" value="1"/>
</dbReference>
<dbReference type="InterPro" id="IPR053394">
    <property type="entry name" value="SRP19"/>
</dbReference>
<dbReference type="InterPro" id="IPR002778">
    <property type="entry name" value="Signal_recog_particle_SRP19"/>
</dbReference>
<comment type="similarity">
    <text evidence="6">Belongs to the SRP19 family.</text>
</comment>
<dbReference type="STRING" id="1227490.C479_01801"/>
<dbReference type="GO" id="GO:0006617">
    <property type="term" value="P:SRP-dependent cotranslational protein targeting to membrane, signal sequence recognition"/>
    <property type="evidence" value="ECO:0007669"/>
    <property type="project" value="TreeGrafter"/>
</dbReference>
<comment type="subunit">
    <text evidence="6">Part of the signal recognition particle protein translocation system, which is composed of SRP and FtsY. Archaeal SRP consists of a 7S RNA molecule of 300 nucleotides and two protein subunits: SRP54 and SRP19.</text>
</comment>
<dbReference type="RefSeq" id="WP_007696934.1">
    <property type="nucleotide sequence ID" value="NZ_AOIQ01000006.1"/>
</dbReference>
<dbReference type="Proteomes" id="UP000011560">
    <property type="component" value="Unassembled WGS sequence"/>
</dbReference>
<keyword evidence="3 6" id="KW-0694">RNA-binding</keyword>
<dbReference type="AlphaFoldDB" id="M0BV75"/>
<evidence type="ECO:0000256" key="3">
    <source>
        <dbReference type="ARBA" id="ARBA00022884"/>
    </source>
</evidence>
<keyword evidence="5 6" id="KW-0687">Ribonucleoprotein</keyword>
<reference evidence="7 8" key="1">
    <citation type="journal article" date="2014" name="PLoS Genet.">
        <title>Phylogenetically driven sequencing of extremely halophilic archaea reveals strategies for static and dynamic osmo-response.</title>
        <authorList>
            <person name="Becker E.A."/>
            <person name="Seitzer P.M."/>
            <person name="Tritt A."/>
            <person name="Larsen D."/>
            <person name="Krusor M."/>
            <person name="Yao A.I."/>
            <person name="Wu D."/>
            <person name="Madern D."/>
            <person name="Eisen J.A."/>
            <person name="Darling A.E."/>
            <person name="Facciotti M.T."/>
        </authorList>
    </citation>
    <scope>NUCLEOTIDE SEQUENCE [LARGE SCALE GENOMIC DNA]</scope>
    <source>
        <strain evidence="7 8">JCM 14624</strain>
    </source>
</reference>
<dbReference type="Gene3D" id="3.30.56.30">
    <property type="entry name" value="Signal recognition particle, SRP19-like subunit"/>
    <property type="match status" value="1"/>
</dbReference>
<evidence type="ECO:0000313" key="8">
    <source>
        <dbReference type="Proteomes" id="UP000011560"/>
    </source>
</evidence>
<dbReference type="GO" id="GO:0048500">
    <property type="term" value="C:signal recognition particle"/>
    <property type="evidence" value="ECO:0007669"/>
    <property type="project" value="UniProtKB-UniRule"/>
</dbReference>
<evidence type="ECO:0000313" key="7">
    <source>
        <dbReference type="EMBL" id="ELZ13539.1"/>
    </source>
</evidence>
<accession>M0BV75</accession>
<evidence type="ECO:0000256" key="2">
    <source>
        <dbReference type="ARBA" id="ARBA00022490"/>
    </source>
</evidence>
<keyword evidence="4 6" id="KW-0733">Signal recognition particle</keyword>
<dbReference type="InterPro" id="IPR022938">
    <property type="entry name" value="SRP19_arc-type"/>
</dbReference>
<comment type="function">
    <text evidence="6">Involved in targeting and insertion of nascent membrane proteins into the cytoplasmic membrane. Binds directly to 7S RNA and mediates binding of the 54 kDa subunit of the SRP.</text>
</comment>
<dbReference type="PATRIC" id="fig|1227490.4.peg.366"/>
<keyword evidence="2 6" id="KW-0963">Cytoplasm</keyword>
<dbReference type="EMBL" id="AOIQ01000006">
    <property type="protein sequence ID" value="ELZ13539.1"/>
    <property type="molecule type" value="Genomic_DNA"/>
</dbReference>
<proteinExistence type="inferred from homology"/>
<comment type="subcellular location">
    <subcellularLocation>
        <location evidence="1 6">Cytoplasm</location>
    </subcellularLocation>
</comment>
<comment type="caution">
    <text evidence="7">The sequence shown here is derived from an EMBL/GenBank/DDBJ whole genome shotgun (WGS) entry which is preliminary data.</text>
</comment>
<name>M0BV75_9EURY</name>
<dbReference type="SUPFAM" id="SSF69695">
    <property type="entry name" value="SRP19"/>
    <property type="match status" value="1"/>
</dbReference>
<dbReference type="Pfam" id="PF01922">
    <property type="entry name" value="SRP19"/>
    <property type="match status" value="1"/>
</dbReference>
<dbReference type="OrthoDB" id="56356at2157"/>